<evidence type="ECO:0000313" key="2">
    <source>
        <dbReference type="Proteomes" id="UP001589758"/>
    </source>
</evidence>
<dbReference type="SUPFAM" id="SSF47413">
    <property type="entry name" value="lambda repressor-like DNA-binding domains"/>
    <property type="match status" value="1"/>
</dbReference>
<accession>A0ABV6C9B1</accession>
<evidence type="ECO:0008006" key="3">
    <source>
        <dbReference type="Google" id="ProtNLM"/>
    </source>
</evidence>
<comment type="caution">
    <text evidence="1">The sequence shown here is derived from an EMBL/GenBank/DDBJ whole genome shotgun (WGS) entry which is preliminary data.</text>
</comment>
<dbReference type="InterPro" id="IPR010982">
    <property type="entry name" value="Lambda_DNA-bd_dom_sf"/>
</dbReference>
<reference evidence="1 2" key="1">
    <citation type="submission" date="2024-09" db="EMBL/GenBank/DDBJ databases">
        <authorList>
            <person name="Sun Q."/>
            <person name="Mori K."/>
        </authorList>
    </citation>
    <scope>NUCLEOTIDE SEQUENCE [LARGE SCALE GENOMIC DNA]</scope>
    <source>
        <strain evidence="1 2">CCM 8545</strain>
    </source>
</reference>
<dbReference type="Gene3D" id="1.10.260.40">
    <property type="entry name" value="lambda repressor-like DNA-binding domains"/>
    <property type="match status" value="1"/>
</dbReference>
<proteinExistence type="predicted"/>
<dbReference type="RefSeq" id="WP_385876637.1">
    <property type="nucleotide sequence ID" value="NZ_JBHLXE010000052.1"/>
</dbReference>
<protein>
    <recommendedName>
        <fullName evidence="3">HTH cro/C1-type domain-containing protein</fullName>
    </recommendedName>
</protein>
<evidence type="ECO:0000313" key="1">
    <source>
        <dbReference type="EMBL" id="MFC0179535.1"/>
    </source>
</evidence>
<dbReference type="EMBL" id="JBHLXE010000052">
    <property type="protein sequence ID" value="MFC0179535.1"/>
    <property type="molecule type" value="Genomic_DNA"/>
</dbReference>
<dbReference type="Proteomes" id="UP001589758">
    <property type="component" value="Unassembled WGS sequence"/>
</dbReference>
<gene>
    <name evidence="1" type="ORF">ACFFIT_05435</name>
</gene>
<organism evidence="1 2">
    <name type="scientific">Thorsellia kenyensis</name>
    <dbReference type="NCBI Taxonomy" id="1549888"/>
    <lineage>
        <taxon>Bacteria</taxon>
        <taxon>Pseudomonadati</taxon>
        <taxon>Pseudomonadota</taxon>
        <taxon>Gammaproteobacteria</taxon>
        <taxon>Enterobacterales</taxon>
        <taxon>Thorselliaceae</taxon>
        <taxon>Thorsellia</taxon>
    </lineage>
</organism>
<sequence length="111" mass="12656">MSVKKHRVSTIPAAALQHFATLLNIARKEKQFTIEDLCARVNTSKPTMLKILKGDSTVKIGIYFETAWILDVPLFEADPQRFSAQKRLIEKIDTLLPTRVLSKKEIVDDNF</sequence>
<keyword evidence="2" id="KW-1185">Reference proteome</keyword>
<name>A0ABV6C9B1_9GAMM</name>